<feature type="compositionally biased region" description="Polar residues" evidence="1">
    <location>
        <begin position="809"/>
        <end position="825"/>
    </location>
</feature>
<feature type="compositionally biased region" description="Basic and acidic residues" evidence="1">
    <location>
        <begin position="401"/>
        <end position="410"/>
    </location>
</feature>
<evidence type="ECO:0000313" key="3">
    <source>
        <dbReference type="Proteomes" id="UP001604277"/>
    </source>
</evidence>
<feature type="region of interest" description="Disordered" evidence="1">
    <location>
        <begin position="808"/>
        <end position="830"/>
    </location>
</feature>
<name>A0ABD1WAU1_9LAMI</name>
<feature type="region of interest" description="Disordered" evidence="1">
    <location>
        <begin position="697"/>
        <end position="728"/>
    </location>
</feature>
<protein>
    <submittedName>
        <fullName evidence="2">Uncharacterized protein</fullName>
    </submittedName>
</protein>
<organism evidence="2 3">
    <name type="scientific">Forsythia ovata</name>
    <dbReference type="NCBI Taxonomy" id="205694"/>
    <lineage>
        <taxon>Eukaryota</taxon>
        <taxon>Viridiplantae</taxon>
        <taxon>Streptophyta</taxon>
        <taxon>Embryophyta</taxon>
        <taxon>Tracheophyta</taxon>
        <taxon>Spermatophyta</taxon>
        <taxon>Magnoliopsida</taxon>
        <taxon>eudicotyledons</taxon>
        <taxon>Gunneridae</taxon>
        <taxon>Pentapetalae</taxon>
        <taxon>asterids</taxon>
        <taxon>lamiids</taxon>
        <taxon>Lamiales</taxon>
        <taxon>Oleaceae</taxon>
        <taxon>Forsythieae</taxon>
        <taxon>Forsythia</taxon>
    </lineage>
</organism>
<comment type="caution">
    <text evidence="2">The sequence shown here is derived from an EMBL/GenBank/DDBJ whole genome shotgun (WGS) entry which is preliminary data.</text>
</comment>
<reference evidence="3" key="1">
    <citation type="submission" date="2024-07" db="EMBL/GenBank/DDBJ databases">
        <title>Two chromosome-level genome assemblies of Korean endemic species Abeliophyllum distichum and Forsythia ovata (Oleaceae).</title>
        <authorList>
            <person name="Jang H."/>
        </authorList>
    </citation>
    <scope>NUCLEOTIDE SEQUENCE [LARGE SCALE GENOMIC DNA]</scope>
</reference>
<feature type="compositionally biased region" description="Basic residues" evidence="1">
    <location>
        <begin position="948"/>
        <end position="959"/>
    </location>
</feature>
<feature type="compositionally biased region" description="Polar residues" evidence="1">
    <location>
        <begin position="119"/>
        <end position="132"/>
    </location>
</feature>
<feature type="region of interest" description="Disordered" evidence="1">
    <location>
        <begin position="401"/>
        <end position="429"/>
    </location>
</feature>
<dbReference type="Proteomes" id="UP001604277">
    <property type="component" value="Unassembled WGS sequence"/>
</dbReference>
<dbReference type="EMBL" id="JBFOLJ010000004">
    <property type="protein sequence ID" value="KAL2546681.1"/>
    <property type="molecule type" value="Genomic_DNA"/>
</dbReference>
<dbReference type="PANTHER" id="PTHR33167">
    <property type="entry name" value="TRANSCRIPTION FACTOR, PUTATIVE (DUF863)-RELATED"/>
    <property type="match status" value="1"/>
</dbReference>
<dbReference type="AlphaFoldDB" id="A0ABD1WAU1"/>
<gene>
    <name evidence="2" type="ORF">Fot_15914</name>
</gene>
<accession>A0ABD1WAU1</accession>
<evidence type="ECO:0000313" key="2">
    <source>
        <dbReference type="EMBL" id="KAL2546681.1"/>
    </source>
</evidence>
<feature type="region of interest" description="Disordered" evidence="1">
    <location>
        <begin position="112"/>
        <end position="137"/>
    </location>
</feature>
<feature type="region of interest" description="Disordered" evidence="1">
    <location>
        <begin position="939"/>
        <end position="969"/>
    </location>
</feature>
<feature type="compositionally biased region" description="Basic and acidic residues" evidence="1">
    <location>
        <begin position="718"/>
        <end position="728"/>
    </location>
</feature>
<dbReference type="InterPro" id="IPR008581">
    <property type="entry name" value="DUF863_pln"/>
</dbReference>
<proteinExistence type="predicted"/>
<feature type="region of interest" description="Disordered" evidence="1">
    <location>
        <begin position="1051"/>
        <end position="1077"/>
    </location>
</feature>
<sequence length="1077" mass="119590">MEHSQRDKQGMGTKVHCKSYLPGYYSMRDLNEDSSSSSWPLFYGDDNVTSGQYYNGFTPRTITDRCLGHDKDALKQKMLEHETIFKNQVHELHRLYRIQRDMMEEIKRKDLHKHRASIEPSSSSNLHGSQMPSKDARNWHVPGIPLLNSGYGRTSMSGFEIVNSPLSCTKGNDTHAGPFQFQDGCTSKDSDALDSRPSKVRKKLFDLELPADEYIHREEGEQLPDHKVSGMLSYVSNGDQKIETRSSMKFSLGDGGMTDFHRDVSASGSRLRGSGGLADLNEPIQIEEVTAPSSVGFVGHTSSRGETKGINQFGKGNARVLGVPGETMYSHNGSLINSSIESKGNERGWLSHIYEAGTSKSNPSSVTQGLQQNKFPIPSHSAQVMLNQVYHPQGIYPTGYSREDLWRDGPNRGLQSSDRNHDHSNNSHLEPLAASHFHGTCPSIIPTSVANSWSHSISSWTKPTNGFTQKLTTFQPPFSSAAGLQPYAQSQETFGDKWHVSVSSRLNLGSGNELTTRNGFHHGSASGSKELPVHFPLSGFDHLNSSRDNNVASDRLINPGFEKFLSGSSRVDLKPAIDINLNEVLPKTSSSETVPLLDHMDGKIKPDDQRTTLPWIKPKPAYKNEVANTRRSELSDSEDFGCLQASSYCKTEVVSDLNQMFIPNVMLPSSDLEIGAKKEIRGTQNIKKILGFPIFEPNSRKNESSDHVSTSTTLDSPPEGKKVNDERKNRMIDINLSCESDEQITAEELVVEKEMCTEATGIRHHIDLNSSISEDEDPPAPSIASNNGCVKIIMDIDLEAPVLLDSEDVNTPSKENMQHEASLQSPEHKPEKIQDEVLRNAAETIFSISTSCQQIHMDDGICHPSEASLSDSLIWFVNVLSSHADELDKSGKESRVRDRAPFHDLCEEIDEFESMTLQLTETKEEDYVPKPFVPEVEKVEEMGAGSNRTRRGQTRRGRQRRDFQRDILPGLSSLSRHEVTEDLQIFGGLMRATGHSWNSGLTRRNGMRYGGARGRRRTVVESSPTAISSPVSIPLTQQLSNIEARLEDGSLTGWGKTTRRPRRQRCPAGNLPTVALT</sequence>
<dbReference type="Pfam" id="PF05904">
    <property type="entry name" value="DUF863"/>
    <property type="match status" value="1"/>
</dbReference>
<evidence type="ECO:0000256" key="1">
    <source>
        <dbReference type="SAM" id="MobiDB-lite"/>
    </source>
</evidence>
<keyword evidence="3" id="KW-1185">Reference proteome</keyword>
<dbReference type="PANTHER" id="PTHR33167:SF4">
    <property type="entry name" value="TRANSCRIPTION FACTOR, PUTATIVE (DUF863)-RELATED"/>
    <property type="match status" value="1"/>
</dbReference>